<accession>A0AAE0I0D8</accession>
<name>A0AAE0I0D8_9PEZI</name>
<reference evidence="1" key="1">
    <citation type="journal article" date="2023" name="Mol. Phylogenet. Evol.">
        <title>Genome-scale phylogeny and comparative genomics of the fungal order Sordariales.</title>
        <authorList>
            <person name="Hensen N."/>
            <person name="Bonometti L."/>
            <person name="Westerberg I."/>
            <person name="Brannstrom I.O."/>
            <person name="Guillou S."/>
            <person name="Cros-Aarteil S."/>
            <person name="Calhoun S."/>
            <person name="Haridas S."/>
            <person name="Kuo A."/>
            <person name="Mondo S."/>
            <person name="Pangilinan J."/>
            <person name="Riley R."/>
            <person name="LaButti K."/>
            <person name="Andreopoulos B."/>
            <person name="Lipzen A."/>
            <person name="Chen C."/>
            <person name="Yan M."/>
            <person name="Daum C."/>
            <person name="Ng V."/>
            <person name="Clum A."/>
            <person name="Steindorff A."/>
            <person name="Ohm R.A."/>
            <person name="Martin F."/>
            <person name="Silar P."/>
            <person name="Natvig D.O."/>
            <person name="Lalanne C."/>
            <person name="Gautier V."/>
            <person name="Ament-Velasquez S.L."/>
            <person name="Kruys A."/>
            <person name="Hutchinson M.I."/>
            <person name="Powell A.J."/>
            <person name="Barry K."/>
            <person name="Miller A.N."/>
            <person name="Grigoriev I.V."/>
            <person name="Debuchy R."/>
            <person name="Gladieux P."/>
            <person name="Hiltunen Thoren M."/>
            <person name="Johannesson H."/>
        </authorList>
    </citation>
    <scope>NUCLEOTIDE SEQUENCE</scope>
    <source>
        <strain evidence="1">CBS 118394</strain>
    </source>
</reference>
<evidence type="ECO:0000313" key="1">
    <source>
        <dbReference type="EMBL" id="KAK3316207.1"/>
    </source>
</evidence>
<organism evidence="1 2">
    <name type="scientific">Apodospora peruviana</name>
    <dbReference type="NCBI Taxonomy" id="516989"/>
    <lineage>
        <taxon>Eukaryota</taxon>
        <taxon>Fungi</taxon>
        <taxon>Dikarya</taxon>
        <taxon>Ascomycota</taxon>
        <taxon>Pezizomycotina</taxon>
        <taxon>Sordariomycetes</taxon>
        <taxon>Sordariomycetidae</taxon>
        <taxon>Sordariales</taxon>
        <taxon>Lasiosphaeriaceae</taxon>
        <taxon>Apodospora</taxon>
    </lineage>
</organism>
<gene>
    <name evidence="1" type="ORF">B0H66DRAFT_534468</name>
</gene>
<proteinExistence type="predicted"/>
<dbReference type="EMBL" id="JAUEDM010000005">
    <property type="protein sequence ID" value="KAK3316207.1"/>
    <property type="molecule type" value="Genomic_DNA"/>
</dbReference>
<keyword evidence="2" id="KW-1185">Reference proteome</keyword>
<dbReference type="Proteomes" id="UP001283341">
    <property type="component" value="Unassembled WGS sequence"/>
</dbReference>
<reference evidence="1" key="2">
    <citation type="submission" date="2023-06" db="EMBL/GenBank/DDBJ databases">
        <authorList>
            <consortium name="Lawrence Berkeley National Laboratory"/>
            <person name="Haridas S."/>
            <person name="Hensen N."/>
            <person name="Bonometti L."/>
            <person name="Westerberg I."/>
            <person name="Brannstrom I.O."/>
            <person name="Guillou S."/>
            <person name="Cros-Aarteil S."/>
            <person name="Calhoun S."/>
            <person name="Kuo A."/>
            <person name="Mondo S."/>
            <person name="Pangilinan J."/>
            <person name="Riley R."/>
            <person name="Labutti K."/>
            <person name="Andreopoulos B."/>
            <person name="Lipzen A."/>
            <person name="Chen C."/>
            <person name="Yanf M."/>
            <person name="Daum C."/>
            <person name="Ng V."/>
            <person name="Clum A."/>
            <person name="Steindorff A."/>
            <person name="Ohm R."/>
            <person name="Martin F."/>
            <person name="Silar P."/>
            <person name="Natvig D."/>
            <person name="Lalanne C."/>
            <person name="Gautier V."/>
            <person name="Ament-Velasquez S.L."/>
            <person name="Kruys A."/>
            <person name="Hutchinson M.I."/>
            <person name="Powell A.J."/>
            <person name="Barry K."/>
            <person name="Miller A.N."/>
            <person name="Grigoriev I.V."/>
            <person name="Debuchy R."/>
            <person name="Gladieux P."/>
            <person name="Thoren M.H."/>
            <person name="Johannesson H."/>
        </authorList>
    </citation>
    <scope>NUCLEOTIDE SEQUENCE</scope>
    <source>
        <strain evidence="1">CBS 118394</strain>
    </source>
</reference>
<dbReference type="AlphaFoldDB" id="A0AAE0I0D8"/>
<sequence length="113" mass="12606">MRNIPSPTVTYLTKFQRVYTGLLGGAIDSKLHGTTDDIYYNIYSTLSTVETNWDLSSLGQWDCGANVFLVVADKIGTGTPTSQWKDLRDWDLCSCVFASLFADHRNIQSPYGT</sequence>
<protein>
    <submittedName>
        <fullName evidence="1">Uncharacterized protein</fullName>
    </submittedName>
</protein>
<evidence type="ECO:0000313" key="2">
    <source>
        <dbReference type="Proteomes" id="UP001283341"/>
    </source>
</evidence>
<comment type="caution">
    <text evidence="1">The sequence shown here is derived from an EMBL/GenBank/DDBJ whole genome shotgun (WGS) entry which is preliminary data.</text>
</comment>